<dbReference type="AlphaFoldDB" id="A0A1S9S075"/>
<proteinExistence type="predicted"/>
<evidence type="ECO:0000256" key="1">
    <source>
        <dbReference type="SAM" id="MobiDB-lite"/>
    </source>
</evidence>
<protein>
    <submittedName>
        <fullName evidence="2">Uncharacterized protein</fullName>
    </submittedName>
</protein>
<evidence type="ECO:0000313" key="2">
    <source>
        <dbReference type="EMBL" id="OOQ90930.1"/>
    </source>
</evidence>
<gene>
    <name evidence="2" type="ORF">PEBR_01900</name>
</gene>
<feature type="region of interest" description="Disordered" evidence="1">
    <location>
        <begin position="1"/>
        <end position="58"/>
    </location>
</feature>
<accession>A0A1S9S075</accession>
<feature type="compositionally biased region" description="Acidic residues" evidence="1">
    <location>
        <begin position="175"/>
        <end position="185"/>
    </location>
</feature>
<name>A0A1S9S075_PENBI</name>
<evidence type="ECO:0000313" key="3">
    <source>
        <dbReference type="Proteomes" id="UP000190744"/>
    </source>
</evidence>
<dbReference type="Proteomes" id="UP000190744">
    <property type="component" value="Unassembled WGS sequence"/>
</dbReference>
<comment type="caution">
    <text evidence="2">The sequence shown here is derived from an EMBL/GenBank/DDBJ whole genome shotgun (WGS) entry which is preliminary data.</text>
</comment>
<feature type="compositionally biased region" description="Polar residues" evidence="1">
    <location>
        <begin position="27"/>
        <end position="38"/>
    </location>
</feature>
<reference evidence="3" key="1">
    <citation type="submission" date="2015-09" db="EMBL/GenBank/DDBJ databases">
        <authorList>
            <person name="Fill T.P."/>
            <person name="Baretta J.F."/>
            <person name="de Almeida L.G."/>
            <person name="Rocha M."/>
            <person name="de Souza D.H."/>
            <person name="Malavazi I."/>
            <person name="Cerdeira L.T."/>
            <person name="Hong H."/>
            <person name="Samborskyy M."/>
            <person name="de Vasconcelos A.T."/>
            <person name="Leadlay P."/>
            <person name="Rodrigues-Filho E."/>
        </authorList>
    </citation>
    <scope>NUCLEOTIDE SEQUENCE [LARGE SCALE GENOMIC DNA]</scope>
    <source>
        <strain evidence="3">LaBioMMi 136</strain>
    </source>
</reference>
<dbReference type="EMBL" id="LJBN01000031">
    <property type="protein sequence ID" value="OOQ90930.1"/>
    <property type="molecule type" value="Genomic_DNA"/>
</dbReference>
<organism evidence="2 3">
    <name type="scientific">Penicillium brasilianum</name>
    <dbReference type="NCBI Taxonomy" id="104259"/>
    <lineage>
        <taxon>Eukaryota</taxon>
        <taxon>Fungi</taxon>
        <taxon>Dikarya</taxon>
        <taxon>Ascomycota</taxon>
        <taxon>Pezizomycotina</taxon>
        <taxon>Eurotiomycetes</taxon>
        <taxon>Eurotiomycetidae</taxon>
        <taxon>Eurotiales</taxon>
        <taxon>Aspergillaceae</taxon>
        <taxon>Penicillium</taxon>
    </lineage>
</organism>
<feature type="compositionally biased region" description="Low complexity" evidence="1">
    <location>
        <begin position="12"/>
        <end position="25"/>
    </location>
</feature>
<sequence>MSVEMNGAPENRSAASSRPGSPPCSLLSEQPSPRQITSPKHIHNPSKWYPPKQAKPDSRATTLLFKKHKSTVLLSLQPHEPLTAVKEKLLEAFRSRNLTEINGEPVPSDSALIEFGVPVDRSDLEKGWRLLQPEGGDTTKTTAGKRASSGTLLAAGLDNGHLVAFRFRNPGEVQGSDEIDADGDLNDPGWDVVIPSFEDEEE</sequence>
<feature type="region of interest" description="Disordered" evidence="1">
    <location>
        <begin position="173"/>
        <end position="202"/>
    </location>
</feature>